<dbReference type="Pfam" id="PF14432">
    <property type="entry name" value="DYW_deaminase"/>
    <property type="match status" value="1"/>
</dbReference>
<reference evidence="6" key="1">
    <citation type="submission" date="2025-08" db="UniProtKB">
        <authorList>
            <consortium name="RefSeq"/>
        </authorList>
    </citation>
    <scope>IDENTIFICATION</scope>
    <source>
        <tissue evidence="6">Young leaves</tissue>
    </source>
</reference>
<dbReference type="RefSeq" id="XP_038975307.1">
    <property type="nucleotide sequence ID" value="XM_039119379.1"/>
</dbReference>
<dbReference type="GO" id="GO:0003729">
    <property type="term" value="F:mRNA binding"/>
    <property type="evidence" value="ECO:0007669"/>
    <property type="project" value="UniProtKB-ARBA"/>
</dbReference>
<dbReference type="FunFam" id="1.25.40.10:FF:000690">
    <property type="entry name" value="Pentatricopeptide repeat-containing protein"/>
    <property type="match status" value="1"/>
</dbReference>
<dbReference type="GO" id="GO:0008270">
    <property type="term" value="F:zinc ion binding"/>
    <property type="evidence" value="ECO:0007669"/>
    <property type="project" value="InterPro"/>
</dbReference>
<dbReference type="Gene3D" id="1.25.40.10">
    <property type="entry name" value="Tetratricopeptide repeat domain"/>
    <property type="match status" value="4"/>
</dbReference>
<dbReference type="InterPro" id="IPR046960">
    <property type="entry name" value="PPR_At4g14850-like_plant"/>
</dbReference>
<feature type="repeat" description="PPR" evidence="3">
    <location>
        <begin position="283"/>
        <end position="317"/>
    </location>
</feature>
<dbReference type="PANTHER" id="PTHR47926:SF436">
    <property type="entry name" value="PENTATRICOPEPTIDE REPEAT-CONTAINING PROTEIN ELI1, CHLOROPLASTIC-LIKE ISOFORM X2"/>
    <property type="match status" value="1"/>
</dbReference>
<evidence type="ECO:0000313" key="5">
    <source>
        <dbReference type="Proteomes" id="UP000228380"/>
    </source>
</evidence>
<comment type="similarity">
    <text evidence="1">Belongs to the PPR family. PCMP-H subfamily.</text>
</comment>
<dbReference type="Pfam" id="PF13041">
    <property type="entry name" value="PPR_2"/>
    <property type="match status" value="2"/>
</dbReference>
<dbReference type="InterPro" id="IPR046848">
    <property type="entry name" value="E_motif"/>
</dbReference>
<dbReference type="Pfam" id="PF20431">
    <property type="entry name" value="E_motif"/>
    <property type="match status" value="1"/>
</dbReference>
<name>A0A8B8ZPP8_PHODC</name>
<proteinExistence type="inferred from homology"/>
<feature type="domain" description="DYW" evidence="4">
    <location>
        <begin position="599"/>
        <end position="691"/>
    </location>
</feature>
<dbReference type="AlphaFoldDB" id="A0A8B8ZPP8"/>
<organism evidence="5 6">
    <name type="scientific">Phoenix dactylifera</name>
    <name type="common">Date palm</name>
    <dbReference type="NCBI Taxonomy" id="42345"/>
    <lineage>
        <taxon>Eukaryota</taxon>
        <taxon>Viridiplantae</taxon>
        <taxon>Streptophyta</taxon>
        <taxon>Embryophyta</taxon>
        <taxon>Tracheophyta</taxon>
        <taxon>Spermatophyta</taxon>
        <taxon>Magnoliopsida</taxon>
        <taxon>Liliopsida</taxon>
        <taxon>Arecaceae</taxon>
        <taxon>Coryphoideae</taxon>
        <taxon>Phoeniceae</taxon>
        <taxon>Phoenix</taxon>
    </lineage>
</organism>
<dbReference type="FunFam" id="1.25.40.10:FF:000470">
    <property type="entry name" value="Pentatricopeptide repeat-containing protein At5g66520"/>
    <property type="match status" value="1"/>
</dbReference>
<feature type="repeat" description="PPR" evidence="3">
    <location>
        <begin position="384"/>
        <end position="418"/>
    </location>
</feature>
<dbReference type="PANTHER" id="PTHR47926">
    <property type="entry name" value="PENTATRICOPEPTIDE REPEAT-CONTAINING PROTEIN"/>
    <property type="match status" value="1"/>
</dbReference>
<feature type="repeat" description="PPR" evidence="3">
    <location>
        <begin position="252"/>
        <end position="282"/>
    </location>
</feature>
<dbReference type="InterPro" id="IPR002885">
    <property type="entry name" value="PPR_rpt"/>
</dbReference>
<dbReference type="PROSITE" id="PS51375">
    <property type="entry name" value="PPR"/>
    <property type="match status" value="5"/>
</dbReference>
<dbReference type="InterPro" id="IPR011990">
    <property type="entry name" value="TPR-like_helical_dom_sf"/>
</dbReference>
<evidence type="ECO:0000313" key="6">
    <source>
        <dbReference type="RefSeq" id="XP_038975307.1"/>
    </source>
</evidence>
<evidence type="ECO:0000256" key="3">
    <source>
        <dbReference type="PROSITE-ProRule" id="PRU00708"/>
    </source>
</evidence>
<dbReference type="NCBIfam" id="TIGR00756">
    <property type="entry name" value="PPR"/>
    <property type="match status" value="8"/>
</dbReference>
<sequence length="691" mass="77051">MMNHSFSPSATQTQPRPPLSINHAHLAALLQLCQTPRELNQIHAASIKTGLFPHSPAFSSRLLALHSRPVLATLDEARSVLARIPHPTAFSWNALIKRCVEEHHSHTALALFSYMLRRSSAAPDNFTLPCVIKGCARLNAVQEGKQIHGLILKLGFGPDGFVQSSLVSFYCKCGDLVSAREVFDRISCRDLVTWNSMVDGYARNGQIEVARGLFDEMPERDLFSWASLINGYSKCGETTIAREIFEQMPEKNVVSCNAMIDGYMKNGDFESARELFDRMPVKNVITWNTMITGLDKNGRFKEALSVYERMLAAGLVPNMVTLVSVLSAVSGLALLERGRSVHSYIRQNGFRVDGVLGTCLIDMYSKCGSIESALSVFEEIHRRKLGHWTAMIMGLGMHGMANDAIQLFMEMQRVGIRPHSIAFVGVLSACSHAGMVDEGRQYFDLMSKEYGIKPTVEHYGSLVDLLCRVGRLKEARDVIDRMPMRPNEIIWMSLLSGCRKYGKVELGEFAAKRAIELAPEASGCYVLLSNIYASAGLWDSVSKMRGLMKERGVRKDPGSSMVEHGGVVHEFAVGDTSHPQTEAIYNKLNEMGKRLKCAGYIPDTSQVLLCIEERDKEAELALHSERLAIAFGLINAEQGSPIRVVKNLRVCNDCHNVTKLLSGFYEREIIVRDNSRFHHFKKGTCSCMDYW</sequence>
<accession>A0A8B8ZPP8</accession>
<keyword evidence="5" id="KW-1185">Reference proteome</keyword>
<dbReference type="KEGG" id="pda:120106375"/>
<feature type="repeat" description="PPR" evidence="3">
    <location>
        <begin position="190"/>
        <end position="224"/>
    </location>
</feature>
<evidence type="ECO:0000259" key="4">
    <source>
        <dbReference type="Pfam" id="PF14432"/>
    </source>
</evidence>
<dbReference type="SUPFAM" id="SSF48452">
    <property type="entry name" value="TPR-like"/>
    <property type="match status" value="1"/>
</dbReference>
<dbReference type="FunFam" id="1.25.40.10:FF:000333">
    <property type="entry name" value="Pentatricopeptide repeat-containing protein"/>
    <property type="match status" value="1"/>
</dbReference>
<dbReference type="Pfam" id="PF01535">
    <property type="entry name" value="PPR"/>
    <property type="match status" value="6"/>
</dbReference>
<dbReference type="Pfam" id="PF12854">
    <property type="entry name" value="PPR_1"/>
    <property type="match status" value="1"/>
</dbReference>
<evidence type="ECO:0000256" key="2">
    <source>
        <dbReference type="ARBA" id="ARBA00022737"/>
    </source>
</evidence>
<dbReference type="InterPro" id="IPR032867">
    <property type="entry name" value="DYW_dom"/>
</dbReference>
<dbReference type="OrthoDB" id="185373at2759"/>
<feature type="repeat" description="PPR" evidence="3">
    <location>
        <begin position="455"/>
        <end position="485"/>
    </location>
</feature>
<evidence type="ECO:0000256" key="1">
    <source>
        <dbReference type="ARBA" id="ARBA00006643"/>
    </source>
</evidence>
<dbReference type="GO" id="GO:0009451">
    <property type="term" value="P:RNA modification"/>
    <property type="evidence" value="ECO:0007669"/>
    <property type="project" value="InterPro"/>
</dbReference>
<protein>
    <submittedName>
        <fullName evidence="6">Pentatricopeptide repeat-containing protein At1g08070, chloroplastic-like</fullName>
    </submittedName>
</protein>
<keyword evidence="2" id="KW-0677">Repeat</keyword>
<gene>
    <name evidence="6" type="primary">LOC120106375</name>
</gene>
<dbReference type="Proteomes" id="UP000228380">
    <property type="component" value="Unplaced"/>
</dbReference>
<dbReference type="GeneID" id="120106375"/>